<feature type="domain" description="Pyruvate carboxyltransferase" evidence="7">
    <location>
        <begin position="41"/>
        <end position="301"/>
    </location>
</feature>
<dbReference type="InterPro" id="IPR013785">
    <property type="entry name" value="Aldolase_TIM"/>
</dbReference>
<comment type="pathway">
    <text evidence="1">Metabolic intermediate metabolism; (S)-3-hydroxy-3-methylglutaryl-CoA degradation; acetoacetate from (S)-3-hydroxy-3-methylglutaryl-CoA: step 1/1.</text>
</comment>
<dbReference type="PANTHER" id="PTHR42738">
    <property type="entry name" value="HYDROXYMETHYLGLUTARYL-COA LYASE"/>
    <property type="match status" value="1"/>
</dbReference>
<dbReference type="InterPro" id="IPR043594">
    <property type="entry name" value="HMGL"/>
</dbReference>
<proteinExistence type="inferred from homology"/>
<gene>
    <name evidence="8" type="ORF">LENED_007574</name>
</gene>
<protein>
    <recommendedName>
        <fullName evidence="3">hydroxymethylglutaryl-CoA lyase</fullName>
        <ecNumber evidence="3">4.1.3.4</ecNumber>
    </recommendedName>
</protein>
<keyword evidence="9" id="KW-1185">Reference proteome</keyword>
<evidence type="ECO:0000256" key="3">
    <source>
        <dbReference type="ARBA" id="ARBA00012910"/>
    </source>
</evidence>
<comment type="similarity">
    <text evidence="2">Belongs to the HMG-CoA lyase family.</text>
</comment>
<sequence>MLSSSPLRVFTSSGTPFRSGSAALITKRKFRNYATQAKIPVNIVEVGPRDGLQNEKGVIPVDVKVELIEKLALAGCNNIEAGSFVSPKWVPQMAGTGEIISRMHRLPDVHYAVLVPNQKGLDGLLSVLNAYNSSPDSESVPPPSDEISVFTAATDAFTRANLNTSITESLVKMAPMVRAALDKGLRVDYKKVREVSRELLEMGCYEVAEMLEEVKKDVPVEKLAGHFHDTFGTAVANVFTALEHGVRTIDSSVGGLGGCPYSPGATGNVATEDVLYALQGSKYGITGTEYGKGTIDLDQITEIGWWISEKLGRESVSRAGRALRAKKIRDAEMAKDGEVRAKL</sequence>
<evidence type="ECO:0000256" key="4">
    <source>
        <dbReference type="ARBA" id="ARBA00022723"/>
    </source>
</evidence>
<dbReference type="GO" id="GO:0006552">
    <property type="term" value="P:L-leucine catabolic process"/>
    <property type="evidence" value="ECO:0007669"/>
    <property type="project" value="TreeGrafter"/>
</dbReference>
<evidence type="ECO:0000256" key="5">
    <source>
        <dbReference type="ARBA" id="ARBA00023239"/>
    </source>
</evidence>
<reference evidence="8 9" key="1">
    <citation type="submission" date="2016-08" db="EMBL/GenBank/DDBJ databases">
        <authorList>
            <consortium name="Lentinula edodes genome sequencing consortium"/>
            <person name="Sakamoto Y."/>
            <person name="Nakade K."/>
            <person name="Sato S."/>
            <person name="Yoshida Y."/>
            <person name="Miyazaki K."/>
            <person name="Natsume S."/>
            <person name="Konno N."/>
        </authorList>
    </citation>
    <scope>NUCLEOTIDE SEQUENCE [LARGE SCALE GENOMIC DNA]</scope>
    <source>
        <strain evidence="8 9">NBRC 111202</strain>
    </source>
</reference>
<dbReference type="Gene3D" id="3.20.20.70">
    <property type="entry name" value="Aldolase class I"/>
    <property type="match status" value="1"/>
</dbReference>
<evidence type="ECO:0000259" key="7">
    <source>
        <dbReference type="PROSITE" id="PS50991"/>
    </source>
</evidence>
<name>A0A1Q3EES5_LENED</name>
<dbReference type="EC" id="4.1.3.4" evidence="3"/>
<comment type="catalytic activity">
    <reaction evidence="6">
        <text>(3S)-3-hydroxy-3-methylglutaryl-CoA = acetoacetate + acetyl-CoA</text>
        <dbReference type="Rhea" id="RHEA:24404"/>
        <dbReference type="ChEBI" id="CHEBI:13705"/>
        <dbReference type="ChEBI" id="CHEBI:43074"/>
        <dbReference type="ChEBI" id="CHEBI:57288"/>
        <dbReference type="EC" id="4.1.3.4"/>
    </reaction>
</comment>
<dbReference type="GO" id="GO:0004419">
    <property type="term" value="F:hydroxymethylglutaryl-CoA lyase activity"/>
    <property type="evidence" value="ECO:0007669"/>
    <property type="project" value="UniProtKB-EC"/>
</dbReference>
<dbReference type="NCBIfam" id="NF004283">
    <property type="entry name" value="PRK05692.1"/>
    <property type="match status" value="1"/>
</dbReference>
<dbReference type="InterPro" id="IPR000891">
    <property type="entry name" value="PYR_CT"/>
</dbReference>
<dbReference type="PROSITE" id="PS50991">
    <property type="entry name" value="PYR_CT"/>
    <property type="match status" value="1"/>
</dbReference>
<accession>A0A1Q3EES5</accession>
<dbReference type="AlphaFoldDB" id="A0A1Q3EES5"/>
<dbReference type="Pfam" id="PF00682">
    <property type="entry name" value="HMGL-like"/>
    <property type="match status" value="2"/>
</dbReference>
<dbReference type="PANTHER" id="PTHR42738:SF7">
    <property type="entry name" value="HYDROXYMETHYLGLUTARYL-COA LYASE"/>
    <property type="match status" value="1"/>
</dbReference>
<evidence type="ECO:0000256" key="6">
    <source>
        <dbReference type="ARBA" id="ARBA00049877"/>
    </source>
</evidence>
<keyword evidence="5" id="KW-0456">Lyase</keyword>
<reference evidence="8 9" key="2">
    <citation type="submission" date="2017-02" db="EMBL/GenBank/DDBJ databases">
        <title>A genome survey and senescence transcriptome analysis in Lentinula edodes.</title>
        <authorList>
            <person name="Sakamoto Y."/>
            <person name="Nakade K."/>
            <person name="Sato S."/>
            <person name="Yoshida Y."/>
            <person name="Miyazaki K."/>
            <person name="Natsume S."/>
            <person name="Konno N."/>
        </authorList>
    </citation>
    <scope>NUCLEOTIDE SEQUENCE [LARGE SCALE GENOMIC DNA]</scope>
    <source>
        <strain evidence="8 9">NBRC 111202</strain>
    </source>
</reference>
<dbReference type="CDD" id="cd07938">
    <property type="entry name" value="DRE_TIM_HMGL"/>
    <property type="match status" value="1"/>
</dbReference>
<dbReference type="Proteomes" id="UP000188533">
    <property type="component" value="Unassembled WGS sequence"/>
</dbReference>
<organism evidence="8 9">
    <name type="scientific">Lentinula edodes</name>
    <name type="common">Shiitake mushroom</name>
    <name type="synonym">Lentinus edodes</name>
    <dbReference type="NCBI Taxonomy" id="5353"/>
    <lineage>
        <taxon>Eukaryota</taxon>
        <taxon>Fungi</taxon>
        <taxon>Dikarya</taxon>
        <taxon>Basidiomycota</taxon>
        <taxon>Agaricomycotina</taxon>
        <taxon>Agaricomycetes</taxon>
        <taxon>Agaricomycetidae</taxon>
        <taxon>Agaricales</taxon>
        <taxon>Marasmiineae</taxon>
        <taxon>Omphalotaceae</taxon>
        <taxon>Lentinula</taxon>
    </lineage>
</organism>
<dbReference type="GO" id="GO:0046951">
    <property type="term" value="P:ketone body biosynthetic process"/>
    <property type="evidence" value="ECO:0007669"/>
    <property type="project" value="TreeGrafter"/>
</dbReference>
<evidence type="ECO:0000313" key="9">
    <source>
        <dbReference type="Proteomes" id="UP000188533"/>
    </source>
</evidence>
<dbReference type="UniPathway" id="UPA00896">
    <property type="reaction ID" value="UER00863"/>
</dbReference>
<evidence type="ECO:0000256" key="2">
    <source>
        <dbReference type="ARBA" id="ARBA00009405"/>
    </source>
</evidence>
<dbReference type="GO" id="GO:0046872">
    <property type="term" value="F:metal ion binding"/>
    <property type="evidence" value="ECO:0007669"/>
    <property type="project" value="UniProtKB-KW"/>
</dbReference>
<dbReference type="EMBL" id="BDGU01000267">
    <property type="protein sequence ID" value="GAW05701.1"/>
    <property type="molecule type" value="Genomic_DNA"/>
</dbReference>
<evidence type="ECO:0000313" key="8">
    <source>
        <dbReference type="EMBL" id="GAW05701.1"/>
    </source>
</evidence>
<evidence type="ECO:0000256" key="1">
    <source>
        <dbReference type="ARBA" id="ARBA00005143"/>
    </source>
</evidence>
<keyword evidence="4" id="KW-0479">Metal-binding</keyword>
<dbReference type="SUPFAM" id="SSF51569">
    <property type="entry name" value="Aldolase"/>
    <property type="match status" value="1"/>
</dbReference>
<dbReference type="STRING" id="5353.A0A1Q3EES5"/>
<comment type="caution">
    <text evidence="8">The sequence shown here is derived from an EMBL/GenBank/DDBJ whole genome shotgun (WGS) entry which is preliminary data.</text>
</comment>